<protein>
    <submittedName>
        <fullName evidence="1">Uncharacterized protein</fullName>
    </submittedName>
</protein>
<name>A0AAD9HJZ7_9PEZI</name>
<accession>A0AAD9HJZ7</accession>
<organism evidence="1 2">
    <name type="scientific">Colletotrichum zoysiae</name>
    <dbReference type="NCBI Taxonomy" id="1216348"/>
    <lineage>
        <taxon>Eukaryota</taxon>
        <taxon>Fungi</taxon>
        <taxon>Dikarya</taxon>
        <taxon>Ascomycota</taxon>
        <taxon>Pezizomycotina</taxon>
        <taxon>Sordariomycetes</taxon>
        <taxon>Hypocreomycetidae</taxon>
        <taxon>Glomerellales</taxon>
        <taxon>Glomerellaceae</taxon>
        <taxon>Colletotrichum</taxon>
        <taxon>Colletotrichum graminicola species complex</taxon>
    </lineage>
</organism>
<dbReference type="Proteomes" id="UP001232148">
    <property type="component" value="Unassembled WGS sequence"/>
</dbReference>
<proteinExistence type="predicted"/>
<dbReference type="AlphaFoldDB" id="A0AAD9HJZ7"/>
<keyword evidence="2" id="KW-1185">Reference proteome</keyword>
<sequence length="169" mass="18870">MCWRLISLLEARRVRGGAMDKTGDPDNLHSSSEGFDCRVVYQTGPDMPRRPLLRYLYSTSRIESRTTQPMCCWRAAQSHEVASALEVKLRNHGPGIFQPRMRPTSGWILAPHVCKATAGSRGRRGAFLAPIAVLVTMELQLKRRNKMLMEPCVALEKSLPGGAGQRKPI</sequence>
<reference evidence="1" key="1">
    <citation type="submission" date="2021-06" db="EMBL/GenBank/DDBJ databases">
        <title>Comparative genomics, transcriptomics and evolutionary studies reveal genomic signatures of adaptation to plant cell wall in hemibiotrophic fungi.</title>
        <authorList>
            <consortium name="DOE Joint Genome Institute"/>
            <person name="Baroncelli R."/>
            <person name="Diaz J.F."/>
            <person name="Benocci T."/>
            <person name="Peng M."/>
            <person name="Battaglia E."/>
            <person name="Haridas S."/>
            <person name="Andreopoulos W."/>
            <person name="Labutti K."/>
            <person name="Pangilinan J."/>
            <person name="Floch G.L."/>
            <person name="Makela M.R."/>
            <person name="Henrissat B."/>
            <person name="Grigoriev I.V."/>
            <person name="Crouch J.A."/>
            <person name="De Vries R.P."/>
            <person name="Sukno S.A."/>
            <person name="Thon M.R."/>
        </authorList>
    </citation>
    <scope>NUCLEOTIDE SEQUENCE</scope>
    <source>
        <strain evidence="1">MAFF235873</strain>
    </source>
</reference>
<evidence type="ECO:0000313" key="1">
    <source>
        <dbReference type="EMBL" id="KAK2029481.1"/>
    </source>
</evidence>
<comment type="caution">
    <text evidence="1">The sequence shown here is derived from an EMBL/GenBank/DDBJ whole genome shotgun (WGS) entry which is preliminary data.</text>
</comment>
<evidence type="ECO:0000313" key="2">
    <source>
        <dbReference type="Proteomes" id="UP001232148"/>
    </source>
</evidence>
<dbReference type="EMBL" id="MU842863">
    <property type="protein sequence ID" value="KAK2029481.1"/>
    <property type="molecule type" value="Genomic_DNA"/>
</dbReference>
<gene>
    <name evidence="1" type="ORF">LX32DRAFT_354584</name>
</gene>